<dbReference type="Pfam" id="PF03033">
    <property type="entry name" value="Glyco_transf_28"/>
    <property type="match status" value="1"/>
</dbReference>
<accession>A0A564TW88</accession>
<organism evidence="3 4">
    <name type="scientific">Dorea formicigenerans</name>
    <dbReference type="NCBI Taxonomy" id="39486"/>
    <lineage>
        <taxon>Bacteria</taxon>
        <taxon>Bacillati</taxon>
        <taxon>Bacillota</taxon>
        <taxon>Clostridia</taxon>
        <taxon>Lachnospirales</taxon>
        <taxon>Lachnospiraceae</taxon>
        <taxon>Dorea</taxon>
    </lineage>
</organism>
<dbReference type="PANTHER" id="PTHR48050">
    <property type="entry name" value="STEROL 3-BETA-GLUCOSYLTRANSFERASE"/>
    <property type="match status" value="1"/>
</dbReference>
<protein>
    <submittedName>
        <fullName evidence="3">Uncharacterized protein</fullName>
    </submittedName>
</protein>
<name>A0A564TW88_9FIRM</name>
<evidence type="ECO:0000259" key="1">
    <source>
        <dbReference type="Pfam" id="PF03033"/>
    </source>
</evidence>
<reference evidence="3 4" key="1">
    <citation type="submission" date="2019-07" db="EMBL/GenBank/DDBJ databases">
        <authorList>
            <person name="Hibberd C M."/>
            <person name="Gehrig L. J."/>
            <person name="Chang H.-W."/>
            <person name="Venkatesh S."/>
        </authorList>
    </citation>
    <scope>NUCLEOTIDE SEQUENCE [LARGE SCALE GENOMIC DNA]</scope>
    <source>
        <strain evidence="3">Dorea_formicigenerans_SSTS_Bg7063</strain>
    </source>
</reference>
<dbReference type="InterPro" id="IPR002213">
    <property type="entry name" value="UDP_glucos_trans"/>
</dbReference>
<evidence type="ECO:0000313" key="4">
    <source>
        <dbReference type="Proteomes" id="UP000358366"/>
    </source>
</evidence>
<dbReference type="CDD" id="cd03784">
    <property type="entry name" value="GT1_Gtf-like"/>
    <property type="match status" value="1"/>
</dbReference>
<dbReference type="InterPro" id="IPR010610">
    <property type="entry name" value="EryCIII-like_C"/>
</dbReference>
<dbReference type="SUPFAM" id="SSF53756">
    <property type="entry name" value="UDP-Glycosyltransferase/glycogen phosphorylase"/>
    <property type="match status" value="1"/>
</dbReference>
<dbReference type="InterPro" id="IPR004276">
    <property type="entry name" value="GlycoTrans_28_N"/>
</dbReference>
<feature type="domain" description="Erythromycin biosynthesis protein CIII-like C-terminal" evidence="2">
    <location>
        <begin position="288"/>
        <end position="390"/>
    </location>
</feature>
<dbReference type="RefSeq" id="WP_186279121.1">
    <property type="nucleotide sequence ID" value="NZ_CABHNI010000032.1"/>
</dbReference>
<dbReference type="InterPro" id="IPR050426">
    <property type="entry name" value="Glycosyltransferase_28"/>
</dbReference>
<evidence type="ECO:0000313" key="3">
    <source>
        <dbReference type="EMBL" id="VUX11490.1"/>
    </source>
</evidence>
<dbReference type="PANTHER" id="PTHR48050:SF13">
    <property type="entry name" value="STEROL 3-BETA-GLUCOSYLTRANSFERASE UGT80A2"/>
    <property type="match status" value="1"/>
</dbReference>
<dbReference type="Proteomes" id="UP000358366">
    <property type="component" value="Unassembled WGS sequence"/>
</dbReference>
<evidence type="ECO:0000259" key="2">
    <source>
        <dbReference type="Pfam" id="PF06722"/>
    </source>
</evidence>
<dbReference type="FunFam" id="3.40.50.2000:FF:000009">
    <property type="entry name" value="Sterol 3-beta-glucosyltransferase UGT80A2"/>
    <property type="match status" value="1"/>
</dbReference>
<sequence length="415" mass="47785">MKVVAFAVGSDGDVLPFIALGKEMVKRGHEFEIVTFTCFQERIEKNGLRYGKLHGDPEEMMKKMLSEREDGPGVLKAIRELLHKYPELYADFERACRWAELIMYMQFGGLAYHFAEKLKKPCIRTFALPYDPTKLYSPLFPFIKRNSLRCKYSYVISDIMMNWATLDTVNDWRKHLGLSKWNLFRFYKKMYGKRILTLYQYSNVLFPRDPAWKEHIYVTGEWNIKLKENDKISEELKQFVENGKAPLYIGFGSIVSKQMEELQNKLLVALEKTGQRAVFVSAWTKFNTKKQNPNIYYTDYVPFTWLFKRVSAVIHHGGAGTLSLAVRAGKPNLILAFGGDQYFRGKQAQAIGVAPEPVFLPNTLITAELLERKLLELGKEEYSVAAICAAEKMAKEDGCKTACDLIEAYFKKEGK</sequence>
<dbReference type="GO" id="GO:0016758">
    <property type="term" value="F:hexosyltransferase activity"/>
    <property type="evidence" value="ECO:0007669"/>
    <property type="project" value="InterPro"/>
</dbReference>
<dbReference type="GO" id="GO:0033072">
    <property type="term" value="P:vancomycin biosynthetic process"/>
    <property type="evidence" value="ECO:0007669"/>
    <property type="project" value="UniProtKB-ARBA"/>
</dbReference>
<dbReference type="GO" id="GO:0008194">
    <property type="term" value="F:UDP-glycosyltransferase activity"/>
    <property type="evidence" value="ECO:0007669"/>
    <property type="project" value="InterPro"/>
</dbReference>
<feature type="domain" description="Glycosyltransferase family 28 N-terminal" evidence="1">
    <location>
        <begin position="4"/>
        <end position="135"/>
    </location>
</feature>
<gene>
    <name evidence="3" type="ORF">DFSSTS7063_01888</name>
</gene>
<dbReference type="Gene3D" id="3.40.50.2000">
    <property type="entry name" value="Glycogen Phosphorylase B"/>
    <property type="match status" value="2"/>
</dbReference>
<dbReference type="GO" id="GO:0005975">
    <property type="term" value="P:carbohydrate metabolic process"/>
    <property type="evidence" value="ECO:0007669"/>
    <property type="project" value="InterPro"/>
</dbReference>
<proteinExistence type="predicted"/>
<dbReference type="Pfam" id="PF06722">
    <property type="entry name" value="EryCIII-like_C"/>
    <property type="match status" value="1"/>
</dbReference>
<dbReference type="EMBL" id="CABHNI010000032">
    <property type="protein sequence ID" value="VUX11490.1"/>
    <property type="molecule type" value="Genomic_DNA"/>
</dbReference>
<dbReference type="AlphaFoldDB" id="A0A564TW88"/>